<evidence type="ECO:0000256" key="1">
    <source>
        <dbReference type="SAM" id="Phobius"/>
    </source>
</evidence>
<organism evidence="2 3">
    <name type="scientific">Fulvivirga sediminis</name>
    <dbReference type="NCBI Taxonomy" id="2803949"/>
    <lineage>
        <taxon>Bacteria</taxon>
        <taxon>Pseudomonadati</taxon>
        <taxon>Bacteroidota</taxon>
        <taxon>Cytophagia</taxon>
        <taxon>Cytophagales</taxon>
        <taxon>Fulvivirgaceae</taxon>
        <taxon>Fulvivirga</taxon>
    </lineage>
</organism>
<feature type="transmembrane region" description="Helical" evidence="1">
    <location>
        <begin position="12"/>
        <end position="33"/>
    </location>
</feature>
<dbReference type="EMBL" id="JAESIY010000005">
    <property type="protein sequence ID" value="MBL3656622.1"/>
    <property type="molecule type" value="Genomic_DNA"/>
</dbReference>
<keyword evidence="1" id="KW-0472">Membrane</keyword>
<comment type="caution">
    <text evidence="2">The sequence shown here is derived from an EMBL/GenBank/DDBJ whole genome shotgun (WGS) entry which is preliminary data.</text>
</comment>
<evidence type="ECO:0000313" key="2">
    <source>
        <dbReference type="EMBL" id="MBL3656622.1"/>
    </source>
</evidence>
<dbReference type="Proteomes" id="UP000659388">
    <property type="component" value="Unassembled WGS sequence"/>
</dbReference>
<keyword evidence="1" id="KW-1133">Transmembrane helix</keyword>
<protein>
    <submittedName>
        <fullName evidence="2">Uncharacterized protein</fullName>
    </submittedName>
</protein>
<feature type="transmembrane region" description="Helical" evidence="1">
    <location>
        <begin position="39"/>
        <end position="61"/>
    </location>
</feature>
<gene>
    <name evidence="2" type="ORF">JL102_10795</name>
</gene>
<evidence type="ECO:0000313" key="3">
    <source>
        <dbReference type="Proteomes" id="UP000659388"/>
    </source>
</evidence>
<dbReference type="AlphaFoldDB" id="A0A937K1F8"/>
<proteinExistence type="predicted"/>
<keyword evidence="3" id="KW-1185">Reference proteome</keyword>
<name>A0A937K1F8_9BACT</name>
<sequence>MIVAKPKKGTLFSLGLFIVLAVGLATYITYTMLQGQPVWYQYALVALLYPIGIGLAIKVVWGYKVITVGKNKISIKYPIRFQTVEYTLKQLISWKEAIVKTGTGTFKEVSIKFDNGKVLNLSYQEHTDYPQVIQYLKKKCPRKAIK</sequence>
<reference evidence="2" key="1">
    <citation type="submission" date="2021-01" db="EMBL/GenBank/DDBJ databases">
        <title>Fulvivirga kasyanovii gen. nov., sp nov., a novel member of the phylum Bacteroidetes isolated from seawater in a mussel farm.</title>
        <authorList>
            <person name="Zhao L.-H."/>
            <person name="Wang Z.-J."/>
        </authorList>
    </citation>
    <scope>NUCLEOTIDE SEQUENCE</scope>
    <source>
        <strain evidence="2">2943</strain>
    </source>
</reference>
<keyword evidence="1" id="KW-0812">Transmembrane</keyword>
<accession>A0A937K1F8</accession>
<dbReference type="RefSeq" id="WP_202244409.1">
    <property type="nucleotide sequence ID" value="NZ_JAESIY010000005.1"/>
</dbReference>